<accession>A0ABT8KSB8</accession>
<gene>
    <name evidence="3" type="ORF">QQ008_19895</name>
</gene>
<evidence type="ECO:0000313" key="3">
    <source>
        <dbReference type="EMBL" id="MDN5203662.1"/>
    </source>
</evidence>
<reference evidence="3" key="1">
    <citation type="submission" date="2023-06" db="EMBL/GenBank/DDBJ databases">
        <title>Genomic of Parafulvivirga corallium.</title>
        <authorList>
            <person name="Wang G."/>
        </authorList>
    </citation>
    <scope>NUCLEOTIDE SEQUENCE</scope>
    <source>
        <strain evidence="3">BMA10</strain>
    </source>
</reference>
<sequence>MNRLLWLTDNYPPQRGGMSQSCDRIVHGLRKRGFQIDVVHFANRSGDGFKTIEQINGSYTLIPFEESESHTLNRGWNVVKKMETDQLICFGGYLSLLAGPIYAKWIGKPLITLLRGNDFDTSIFTPRKRDILIDALTTSEKICVVSKEKQWKIKQLLSNAKVEFVPNGIDVVNWTPSQSEIEFSKKWREKHCDQKLCIGLFGHLKPKKGGNFLIESLKDPKFSNNLHFLFIGDLDQKLEEILNNGSVSFSYLPFMDRFELLKYYLCCDAMAIPSFYDGMPNVLLEAGGLGIPVIATAVDGIKDVIHPDKNGMLFEPGDLSECRFVFHKFIKMSSKERQELGIELKKTIEIEYNEKNEIDHYIHLFNR</sequence>
<dbReference type="RefSeq" id="WP_346753685.1">
    <property type="nucleotide sequence ID" value="NZ_JAUJEA010000008.1"/>
</dbReference>
<dbReference type="Proteomes" id="UP001172082">
    <property type="component" value="Unassembled WGS sequence"/>
</dbReference>
<dbReference type="GO" id="GO:0016757">
    <property type="term" value="F:glycosyltransferase activity"/>
    <property type="evidence" value="ECO:0007669"/>
    <property type="project" value="UniProtKB-KW"/>
</dbReference>
<dbReference type="Pfam" id="PF00534">
    <property type="entry name" value="Glycos_transf_1"/>
    <property type="match status" value="1"/>
</dbReference>
<comment type="caution">
    <text evidence="3">The sequence shown here is derived from an EMBL/GenBank/DDBJ whole genome shotgun (WGS) entry which is preliminary data.</text>
</comment>
<keyword evidence="3" id="KW-0328">Glycosyltransferase</keyword>
<protein>
    <submittedName>
        <fullName evidence="3">Glycosyltransferase family 4 protein</fullName>
        <ecNumber evidence="3">2.4.-.-</ecNumber>
    </submittedName>
</protein>
<dbReference type="PANTHER" id="PTHR45947:SF15">
    <property type="entry name" value="TEICHURONIC ACID BIOSYNTHESIS GLYCOSYLTRANSFERASE TUAC-RELATED"/>
    <property type="match status" value="1"/>
</dbReference>
<dbReference type="PANTHER" id="PTHR45947">
    <property type="entry name" value="SULFOQUINOVOSYL TRANSFERASE SQD2"/>
    <property type="match status" value="1"/>
</dbReference>
<name>A0ABT8KSB8_9BACT</name>
<dbReference type="InterPro" id="IPR001296">
    <property type="entry name" value="Glyco_trans_1"/>
</dbReference>
<dbReference type="EMBL" id="JAUJEA010000008">
    <property type="protein sequence ID" value="MDN5203662.1"/>
    <property type="molecule type" value="Genomic_DNA"/>
</dbReference>
<dbReference type="Gene3D" id="3.40.50.2000">
    <property type="entry name" value="Glycogen Phosphorylase B"/>
    <property type="match status" value="2"/>
</dbReference>
<evidence type="ECO:0000313" key="4">
    <source>
        <dbReference type="Proteomes" id="UP001172082"/>
    </source>
</evidence>
<evidence type="ECO:0000259" key="2">
    <source>
        <dbReference type="Pfam" id="PF13439"/>
    </source>
</evidence>
<feature type="domain" description="Glycosyltransferase subfamily 4-like N-terminal" evidence="2">
    <location>
        <begin position="16"/>
        <end position="171"/>
    </location>
</feature>
<proteinExistence type="predicted"/>
<dbReference type="CDD" id="cd03801">
    <property type="entry name" value="GT4_PimA-like"/>
    <property type="match status" value="1"/>
</dbReference>
<dbReference type="InterPro" id="IPR050194">
    <property type="entry name" value="Glycosyltransferase_grp1"/>
</dbReference>
<dbReference type="Pfam" id="PF13439">
    <property type="entry name" value="Glyco_transf_4"/>
    <property type="match status" value="1"/>
</dbReference>
<organism evidence="3 4">
    <name type="scientific">Splendidivirga corallicola</name>
    <dbReference type="NCBI Taxonomy" id="3051826"/>
    <lineage>
        <taxon>Bacteria</taxon>
        <taxon>Pseudomonadati</taxon>
        <taxon>Bacteroidota</taxon>
        <taxon>Cytophagia</taxon>
        <taxon>Cytophagales</taxon>
        <taxon>Splendidivirgaceae</taxon>
        <taxon>Splendidivirga</taxon>
    </lineage>
</organism>
<feature type="domain" description="Glycosyl transferase family 1" evidence="1">
    <location>
        <begin position="191"/>
        <end position="339"/>
    </location>
</feature>
<evidence type="ECO:0000259" key="1">
    <source>
        <dbReference type="Pfam" id="PF00534"/>
    </source>
</evidence>
<dbReference type="SUPFAM" id="SSF53756">
    <property type="entry name" value="UDP-Glycosyltransferase/glycogen phosphorylase"/>
    <property type="match status" value="1"/>
</dbReference>
<keyword evidence="3" id="KW-0808">Transferase</keyword>
<dbReference type="EC" id="2.4.-.-" evidence="3"/>
<dbReference type="InterPro" id="IPR028098">
    <property type="entry name" value="Glyco_trans_4-like_N"/>
</dbReference>
<keyword evidence="4" id="KW-1185">Reference proteome</keyword>